<feature type="compositionally biased region" description="Low complexity" evidence="1">
    <location>
        <begin position="122"/>
        <end position="142"/>
    </location>
</feature>
<evidence type="ECO:0000256" key="1">
    <source>
        <dbReference type="SAM" id="MobiDB-lite"/>
    </source>
</evidence>
<reference evidence="2" key="1">
    <citation type="submission" date="2021-01" db="EMBL/GenBank/DDBJ databases">
        <authorList>
            <person name="Corre E."/>
            <person name="Pelletier E."/>
            <person name="Niang G."/>
            <person name="Scheremetjew M."/>
            <person name="Finn R."/>
            <person name="Kale V."/>
            <person name="Holt S."/>
            <person name="Cochrane G."/>
            <person name="Meng A."/>
            <person name="Brown T."/>
            <person name="Cohen L."/>
        </authorList>
    </citation>
    <scope>NUCLEOTIDE SEQUENCE</scope>
    <source>
        <strain evidence="2">NIES-381</strain>
    </source>
</reference>
<protein>
    <submittedName>
        <fullName evidence="2">Uncharacterized protein</fullName>
    </submittedName>
</protein>
<proteinExistence type="predicted"/>
<gene>
    <name evidence="2" type="ORF">EGYM00392_LOCUS3136</name>
</gene>
<evidence type="ECO:0000313" key="2">
    <source>
        <dbReference type="EMBL" id="CAD8992089.1"/>
    </source>
</evidence>
<dbReference type="EMBL" id="HBGA01008734">
    <property type="protein sequence ID" value="CAD8992089.1"/>
    <property type="molecule type" value="Transcribed_RNA"/>
</dbReference>
<sequence>MVGHLVSEAAQQVTSQACDKSRKKQGGAAPEVPFNCTHTHGGGRSCQQGCHAHTTMATHTCTHTTRRWVVPSVGLQRHVRCATSHAYKAGGVGGVAAPKAPADRRMWQLRRLRPSVVTRNPTSAAGSTATHSHSYTPTHPHTVASQPLDLGGQGLSPAVAPKD</sequence>
<name>A0A7S1N250_9EUGL</name>
<feature type="region of interest" description="Disordered" evidence="1">
    <location>
        <begin position="116"/>
        <end position="163"/>
    </location>
</feature>
<dbReference type="AlphaFoldDB" id="A0A7S1N250"/>
<accession>A0A7S1N250</accession>
<organism evidence="2">
    <name type="scientific">Eutreptiella gymnastica</name>
    <dbReference type="NCBI Taxonomy" id="73025"/>
    <lineage>
        <taxon>Eukaryota</taxon>
        <taxon>Discoba</taxon>
        <taxon>Euglenozoa</taxon>
        <taxon>Euglenida</taxon>
        <taxon>Spirocuta</taxon>
        <taxon>Euglenophyceae</taxon>
        <taxon>Eutreptiales</taxon>
        <taxon>Eutreptiaceae</taxon>
        <taxon>Eutreptiella</taxon>
    </lineage>
</organism>